<protein>
    <submittedName>
        <fullName evidence="1">Uncharacterized protein</fullName>
    </submittedName>
</protein>
<keyword evidence="2" id="KW-1185">Reference proteome</keyword>
<comment type="caution">
    <text evidence="1">The sequence shown here is derived from an EMBL/GenBank/DDBJ whole genome shotgun (WGS) entry which is preliminary data.</text>
</comment>
<evidence type="ECO:0000313" key="1">
    <source>
        <dbReference type="EMBL" id="CDT59350.1"/>
    </source>
</evidence>
<evidence type="ECO:0000313" key="2">
    <source>
        <dbReference type="Proteomes" id="UP000041625"/>
    </source>
</evidence>
<name>A0AA87C0R7_9VIBR</name>
<reference evidence="1 2" key="1">
    <citation type="submission" date="2014-06" db="EMBL/GenBank/DDBJ databases">
        <authorList>
            <person name="Le Roux F."/>
        </authorList>
    </citation>
    <scope>NUCLEOTIDE SEQUENCE [LARGE SCALE GENOMIC DNA]</scope>
    <source>
        <strain evidence="1 2">J2-31</strain>
    </source>
</reference>
<dbReference type="AlphaFoldDB" id="A0AA87C0R7"/>
<proteinExistence type="predicted"/>
<gene>
    <name evidence="1" type="ORF">VCR31J2_1270390</name>
</gene>
<organism evidence="1 2">
    <name type="scientific">Vibrio coralliirubri</name>
    <dbReference type="NCBI Taxonomy" id="1516159"/>
    <lineage>
        <taxon>Bacteria</taxon>
        <taxon>Pseudomonadati</taxon>
        <taxon>Pseudomonadota</taxon>
        <taxon>Gammaproteobacteria</taxon>
        <taxon>Vibrionales</taxon>
        <taxon>Vibrionaceae</taxon>
        <taxon>Vibrio</taxon>
    </lineage>
</organism>
<dbReference type="EMBL" id="CCKJ01000032">
    <property type="protein sequence ID" value="CDT59350.1"/>
    <property type="molecule type" value="Genomic_DNA"/>
</dbReference>
<dbReference type="Proteomes" id="UP000041625">
    <property type="component" value="Unassembled WGS sequence"/>
</dbReference>
<accession>A0AA87C0R7</accession>
<sequence length="49" mass="5514">MAITDLVHGIHCYGPVIRYIELKVIEKCLLSQQAFIGVISLLMRRGVQS</sequence>